<keyword evidence="2" id="KW-0732">Signal</keyword>
<feature type="transmembrane region" description="Helical" evidence="1">
    <location>
        <begin position="71"/>
        <end position="96"/>
    </location>
</feature>
<accession>B0EA43</accession>
<reference evidence="4" key="2">
    <citation type="submission" date="2007-12" db="EMBL/GenBank/DDBJ databases">
        <authorList>
            <person name="Lorenzi H."/>
            <person name="Inman J."/>
            <person name="Schobel S."/>
            <person name="Amedeo P."/>
            <person name="Caler E."/>
        </authorList>
    </citation>
    <scope>NUCLEOTIDE SEQUENCE</scope>
    <source>
        <strain evidence="4">SAW760</strain>
    </source>
</reference>
<gene>
    <name evidence="3" type="ORF">EDI_222680</name>
    <name evidence="4" type="ORF">EDI_270190</name>
</gene>
<dbReference type="GeneID" id="5880165"/>
<keyword evidence="1" id="KW-0812">Transmembrane</keyword>
<dbReference type="eggNOG" id="ENOG502RICS">
    <property type="taxonomic scope" value="Eukaryota"/>
</dbReference>
<keyword evidence="1" id="KW-1133">Transmembrane helix</keyword>
<dbReference type="OMA" id="ICRRRCE"/>
<feature type="signal peptide" evidence="2">
    <location>
        <begin position="1"/>
        <end position="22"/>
    </location>
</feature>
<dbReference type="Proteomes" id="UP000008076">
    <property type="component" value="Unassembled WGS sequence"/>
</dbReference>
<keyword evidence="1" id="KW-0472">Membrane</keyword>
<evidence type="ECO:0000313" key="5">
    <source>
        <dbReference type="Proteomes" id="UP000008076"/>
    </source>
</evidence>
<dbReference type="OrthoDB" id="31768at2759"/>
<dbReference type="EMBL" id="DS548426">
    <property type="protein sequence ID" value="EDR28589.1"/>
    <property type="molecule type" value="Genomic_DNA"/>
</dbReference>
<proteinExistence type="predicted"/>
<dbReference type="RefSeq" id="XP_001735211.1">
    <property type="nucleotide sequence ID" value="XM_001735159.1"/>
</dbReference>
<reference evidence="5" key="1">
    <citation type="submission" date="2007-12" db="EMBL/GenBank/DDBJ databases">
        <title>Annotation of Entamoeba dispar SAW760.</title>
        <authorList>
            <person name="Lorenzi H."/>
            <person name="Inman J."/>
            <person name="Schobel S."/>
            <person name="Amedeo P."/>
            <person name="Caler E."/>
        </authorList>
    </citation>
    <scope>NUCLEOTIDE SEQUENCE [LARGE SCALE GENOMIC DNA]</scope>
    <source>
        <strain evidence="5">ATCC PRA-260 / SAW760</strain>
    </source>
</reference>
<dbReference type="EMBL" id="DS549947">
    <property type="protein sequence ID" value="EDR24437.1"/>
    <property type="molecule type" value="Genomic_DNA"/>
</dbReference>
<dbReference type="AlphaFoldDB" id="B0EA43"/>
<organism evidence="5">
    <name type="scientific">Entamoeba dispar (strain ATCC PRA-260 / SAW760)</name>
    <dbReference type="NCBI Taxonomy" id="370354"/>
    <lineage>
        <taxon>Eukaryota</taxon>
        <taxon>Amoebozoa</taxon>
        <taxon>Evosea</taxon>
        <taxon>Archamoebae</taxon>
        <taxon>Mastigamoebida</taxon>
        <taxon>Entamoebidae</taxon>
        <taxon>Entamoeba</taxon>
    </lineage>
</organism>
<evidence type="ECO:0000256" key="2">
    <source>
        <dbReference type="SAM" id="SignalP"/>
    </source>
</evidence>
<dbReference type="VEuPathDB" id="AmoebaDB:EDI_270190"/>
<name>B0EA43_ENTDS</name>
<dbReference type="KEGG" id="edi:EDI_222680"/>
<keyword evidence="5" id="KW-1185">Reference proteome</keyword>
<evidence type="ECO:0000313" key="3">
    <source>
        <dbReference type="EMBL" id="EDR24437.1"/>
    </source>
</evidence>
<dbReference type="VEuPathDB" id="AmoebaDB:EDI_222680"/>
<dbReference type="GeneID" id="5884319"/>
<dbReference type="KEGG" id="edi:EDI_270190"/>
<feature type="chain" id="PRO_5010821639" evidence="2">
    <location>
        <begin position="23"/>
        <end position="103"/>
    </location>
</feature>
<evidence type="ECO:0000256" key="1">
    <source>
        <dbReference type="SAM" id="Phobius"/>
    </source>
</evidence>
<protein>
    <submittedName>
        <fullName evidence="4">Uncharacterized protein</fullName>
    </submittedName>
</protein>
<evidence type="ECO:0000313" key="4">
    <source>
        <dbReference type="EMBL" id="EDR28589.1"/>
    </source>
</evidence>
<dbReference type="RefSeq" id="XP_001739189.1">
    <property type="nucleotide sequence ID" value="XM_001739137.1"/>
</dbReference>
<sequence>MNGMMIVILLIGMSYGLPRVDGECCFQSSGDRCECNKAYSCHIPPLYFGSEQYLPPCPNSECNDNCVFSDWLISVICTVGVFFIDLLFIGTTWLICRRRCEDS</sequence>